<feature type="signal peptide" evidence="1">
    <location>
        <begin position="1"/>
        <end position="23"/>
    </location>
</feature>
<reference evidence="2 5" key="2">
    <citation type="journal article" date="2020" name="Microbiol. Resour. Announc.">
        <title>Complete genome sequence of Pseudomonas otitidis strain MrB4, isolated from Lake Biwa in Japan.</title>
        <authorList>
            <person name="Miyazaki K."/>
            <person name="Hase E."/>
            <person name="Maruya T."/>
        </authorList>
    </citation>
    <scope>NUCLEOTIDE SEQUENCE [LARGE SCALE GENOMIC DNA]</scope>
    <source>
        <strain evidence="2 5">MrB4</strain>
    </source>
</reference>
<dbReference type="KEGG" id="poj:PtoMrB4_15440"/>
<evidence type="ECO:0000313" key="3">
    <source>
        <dbReference type="EMBL" id="MWK58638.1"/>
    </source>
</evidence>
<sequence>MNRRGILPLLVGLLFCVLTPAQAAGEAQAIEQAKAAARAWLAVADREDYIRTWQQAASVLRRSTSQYDWVTLAVDLRSPLGALKQRELQGASYATQLPGLPDGEYVILQYRSDFEHRDGATETVTPMRDSDGRWRVVSYFVD</sequence>
<dbReference type="InterPro" id="IPR025091">
    <property type="entry name" value="DUF4019"/>
</dbReference>
<dbReference type="Pfam" id="PF13211">
    <property type="entry name" value="DUF4019"/>
    <property type="match status" value="1"/>
</dbReference>
<evidence type="ECO:0000256" key="1">
    <source>
        <dbReference type="SAM" id="SignalP"/>
    </source>
</evidence>
<dbReference type="AlphaFoldDB" id="A0A1I0TMI6"/>
<evidence type="ECO:0000313" key="2">
    <source>
        <dbReference type="EMBL" id="BCA27567.1"/>
    </source>
</evidence>
<feature type="chain" id="PRO_5043145432" evidence="1">
    <location>
        <begin position="24"/>
        <end position="142"/>
    </location>
</feature>
<dbReference type="RefSeq" id="WP_074969059.1">
    <property type="nucleotide sequence ID" value="NZ_AP022642.1"/>
</dbReference>
<reference evidence="3 4" key="1">
    <citation type="submission" date="2019-12" db="EMBL/GenBank/DDBJ databases">
        <title>Draft genome sequence of Pseudomonas otitidis recovered from a chicken carcass.</title>
        <authorList>
            <person name="Vieira T.R."/>
            <person name="Oliviera E.F.C."/>
            <person name="Silva N.M.V."/>
            <person name="Sambrano G.E."/>
            <person name="Cibulski S.P."/>
            <person name="Cardoso M.R.I."/>
        </authorList>
    </citation>
    <scope>NUCLEOTIDE SEQUENCE [LARGE SCALE GENOMIC DNA]</scope>
    <source>
        <strain evidence="3 4">25_K</strain>
    </source>
</reference>
<dbReference type="EMBL" id="WTFN01000065">
    <property type="protein sequence ID" value="MWK58638.1"/>
    <property type="molecule type" value="Genomic_DNA"/>
</dbReference>
<dbReference type="Proteomes" id="UP000501237">
    <property type="component" value="Chromosome"/>
</dbReference>
<evidence type="ECO:0000313" key="5">
    <source>
        <dbReference type="Proteomes" id="UP000501237"/>
    </source>
</evidence>
<name>A0A1I0TMI6_9GAMM</name>
<accession>A0A1I0TMI6</accession>
<organism evidence="3 4">
    <name type="scientific">Metapseudomonas otitidis</name>
    <dbReference type="NCBI Taxonomy" id="319939"/>
    <lineage>
        <taxon>Bacteria</taxon>
        <taxon>Pseudomonadati</taxon>
        <taxon>Pseudomonadota</taxon>
        <taxon>Gammaproteobacteria</taxon>
        <taxon>Pseudomonadales</taxon>
        <taxon>Pseudomonadaceae</taxon>
        <taxon>Metapseudomonas</taxon>
    </lineage>
</organism>
<dbReference type="GeneID" id="57396757"/>
<dbReference type="EMBL" id="AP022642">
    <property type="protein sequence ID" value="BCA27567.1"/>
    <property type="molecule type" value="Genomic_DNA"/>
</dbReference>
<dbReference type="STRING" id="319939.SAMN05216263_105130"/>
<gene>
    <name evidence="3" type="ORF">GO594_21870</name>
    <name evidence="2" type="ORF">PtoMrB4_15440</name>
</gene>
<evidence type="ECO:0000313" key="4">
    <source>
        <dbReference type="Proteomes" id="UP000461288"/>
    </source>
</evidence>
<keyword evidence="1" id="KW-0732">Signal</keyword>
<proteinExistence type="predicted"/>
<protein>
    <submittedName>
        <fullName evidence="3">DUF4019 domain-containing protein</fullName>
    </submittedName>
</protein>
<dbReference type="Proteomes" id="UP000461288">
    <property type="component" value="Unassembled WGS sequence"/>
</dbReference>